<evidence type="ECO:0000313" key="4">
    <source>
        <dbReference type="Proteomes" id="UP000182264"/>
    </source>
</evidence>
<name>A0A1L3GGV3_SYNAC</name>
<dbReference type="Gene3D" id="2.40.50.90">
    <property type="match status" value="1"/>
</dbReference>
<evidence type="ECO:0000259" key="2">
    <source>
        <dbReference type="PROSITE" id="PS50830"/>
    </source>
</evidence>
<reference evidence="3 4" key="1">
    <citation type="journal article" date="2017" name="Genome Announc.">
        <title>Complete Genome Sequences of Two Acetylene-Fermenting Pelobacter acetylenicus Strains.</title>
        <authorList>
            <person name="Sutton J.M."/>
            <person name="Baesman S.M."/>
            <person name="Fierst J.L."/>
            <person name="Poret-Peterson A.T."/>
            <person name="Oremland R.S."/>
            <person name="Dunlap D.S."/>
            <person name="Akob D.M."/>
        </authorList>
    </citation>
    <scope>NUCLEOTIDE SEQUENCE [LARGE SCALE GENOMIC DNA]</scope>
    <source>
        <strain evidence="3 4">DSM 3247</strain>
    </source>
</reference>
<dbReference type="AlphaFoldDB" id="A0A1L3GGV3"/>
<keyword evidence="1" id="KW-0732">Signal</keyword>
<proteinExistence type="predicted"/>
<dbReference type="InterPro" id="IPR016071">
    <property type="entry name" value="Staphylococal_nuclease_OB-fold"/>
</dbReference>
<dbReference type="OrthoDB" id="4376109at2"/>
<protein>
    <recommendedName>
        <fullName evidence="2">TNase-like domain-containing protein</fullName>
    </recommendedName>
</protein>
<dbReference type="KEGG" id="pace:A6070_03145"/>
<evidence type="ECO:0000256" key="1">
    <source>
        <dbReference type="SAM" id="SignalP"/>
    </source>
</evidence>
<dbReference type="STRING" id="29542.A6070_03145"/>
<keyword evidence="4" id="KW-1185">Reference proteome</keyword>
<evidence type="ECO:0000313" key="3">
    <source>
        <dbReference type="EMBL" id="APG25172.1"/>
    </source>
</evidence>
<organism evidence="3 4">
    <name type="scientific">Syntrophotalea acetylenica</name>
    <name type="common">Pelobacter acetylenicus</name>
    <dbReference type="NCBI Taxonomy" id="29542"/>
    <lineage>
        <taxon>Bacteria</taxon>
        <taxon>Pseudomonadati</taxon>
        <taxon>Thermodesulfobacteriota</taxon>
        <taxon>Desulfuromonadia</taxon>
        <taxon>Desulfuromonadales</taxon>
        <taxon>Syntrophotaleaceae</taxon>
        <taxon>Syntrophotalea</taxon>
    </lineage>
</organism>
<dbReference type="SMART" id="SM00318">
    <property type="entry name" value="SNc"/>
    <property type="match status" value="1"/>
</dbReference>
<dbReference type="PROSITE" id="PS50830">
    <property type="entry name" value="TNASE_3"/>
    <property type="match status" value="1"/>
</dbReference>
<gene>
    <name evidence="3" type="ORF">A7E75_09170</name>
</gene>
<feature type="signal peptide" evidence="1">
    <location>
        <begin position="1"/>
        <end position="28"/>
    </location>
</feature>
<feature type="chain" id="PRO_5013041012" description="TNase-like domain-containing protein" evidence="1">
    <location>
        <begin position="29"/>
        <end position="169"/>
    </location>
</feature>
<dbReference type="InterPro" id="IPR035437">
    <property type="entry name" value="SNase_OB-fold_sf"/>
</dbReference>
<sequence>MIAVFSRGACVAFALVLCLVSCASHALAASSLRGRVTHIYDGDTIRVAGIGKVRLLGIDVPEKEASYRDRYLRQRGIAPDRLRRIHHRAHAYVRAKSLGRIVVLRTEPPTRDTYGRLLAYVTLPDGHMLNRLLLQQGLAAVYRRFDFSLKGDFIEKEEDARLAKRGMWQ</sequence>
<dbReference type="SUPFAM" id="SSF50199">
    <property type="entry name" value="Staphylococcal nuclease"/>
    <property type="match status" value="1"/>
</dbReference>
<dbReference type="RefSeq" id="WP_072287021.1">
    <property type="nucleotide sequence ID" value="NZ_CP015455.1"/>
</dbReference>
<feature type="domain" description="TNase-like" evidence="2">
    <location>
        <begin position="30"/>
        <end position="169"/>
    </location>
</feature>
<dbReference type="EMBL" id="CP015518">
    <property type="protein sequence ID" value="APG25172.1"/>
    <property type="molecule type" value="Genomic_DNA"/>
</dbReference>
<accession>A0A1L3GGV3</accession>
<dbReference type="Pfam" id="PF00565">
    <property type="entry name" value="SNase"/>
    <property type="match status" value="1"/>
</dbReference>
<dbReference type="Proteomes" id="UP000182264">
    <property type="component" value="Chromosome"/>
</dbReference>